<organism evidence="2 3">
    <name type="scientific">Streptomyces incanus</name>
    <dbReference type="NCBI Taxonomy" id="887453"/>
    <lineage>
        <taxon>Bacteria</taxon>
        <taxon>Bacillati</taxon>
        <taxon>Actinomycetota</taxon>
        <taxon>Actinomycetes</taxon>
        <taxon>Kitasatosporales</taxon>
        <taxon>Streptomycetaceae</taxon>
        <taxon>Streptomyces</taxon>
    </lineage>
</organism>
<feature type="region of interest" description="Disordered" evidence="1">
    <location>
        <begin position="1"/>
        <end position="27"/>
    </location>
</feature>
<accession>A0ABW0XKD2</accession>
<dbReference type="Proteomes" id="UP001596183">
    <property type="component" value="Unassembled WGS sequence"/>
</dbReference>
<dbReference type="RefSeq" id="WP_381210160.1">
    <property type="nucleotide sequence ID" value="NZ_JBHSPC010000032.1"/>
</dbReference>
<evidence type="ECO:0000256" key="1">
    <source>
        <dbReference type="SAM" id="MobiDB-lite"/>
    </source>
</evidence>
<evidence type="ECO:0000313" key="3">
    <source>
        <dbReference type="Proteomes" id="UP001596183"/>
    </source>
</evidence>
<evidence type="ECO:0000313" key="2">
    <source>
        <dbReference type="EMBL" id="MFC5670963.1"/>
    </source>
</evidence>
<comment type="caution">
    <text evidence="2">The sequence shown here is derived from an EMBL/GenBank/DDBJ whole genome shotgun (WGS) entry which is preliminary data.</text>
</comment>
<keyword evidence="3" id="KW-1185">Reference proteome</keyword>
<proteinExistence type="predicted"/>
<reference evidence="3" key="1">
    <citation type="journal article" date="2019" name="Int. J. Syst. Evol. Microbiol.">
        <title>The Global Catalogue of Microorganisms (GCM) 10K type strain sequencing project: providing services to taxonomists for standard genome sequencing and annotation.</title>
        <authorList>
            <consortium name="The Broad Institute Genomics Platform"/>
            <consortium name="The Broad Institute Genome Sequencing Center for Infectious Disease"/>
            <person name="Wu L."/>
            <person name="Ma J."/>
        </authorList>
    </citation>
    <scope>NUCLEOTIDE SEQUENCE [LARGE SCALE GENOMIC DNA]</scope>
    <source>
        <strain evidence="3">JCM 13852</strain>
    </source>
</reference>
<name>A0ABW0XKD2_9ACTN</name>
<protein>
    <submittedName>
        <fullName evidence="2">Uncharacterized protein</fullName>
    </submittedName>
</protein>
<sequence length="57" mass="5772">MSLGTPVSAGTTWPCPNAVGAPQDRSRVGGEQALILPLSCSALAPIPQESPEGVVRT</sequence>
<dbReference type="EMBL" id="JBHSPC010000032">
    <property type="protein sequence ID" value="MFC5670963.1"/>
    <property type="molecule type" value="Genomic_DNA"/>
</dbReference>
<gene>
    <name evidence="2" type="ORF">ACFP2V_12800</name>
</gene>